<dbReference type="RefSeq" id="WP_136369922.1">
    <property type="nucleotide sequence ID" value="NZ_SSOB01000012.1"/>
</dbReference>
<evidence type="ECO:0000313" key="3">
    <source>
        <dbReference type="Proteomes" id="UP000310636"/>
    </source>
</evidence>
<protein>
    <submittedName>
        <fullName evidence="2">IS1595 family transposase</fullName>
    </submittedName>
</protein>
<sequence length="315" mass="36109">MIDDPIAFEQFKERFASNQACISALFDARWPDGFRCPCCGQTRYFLIRSRRLPLFECASCRRQTSLISGTVMEGSSTSLPRWFQAIYLLSQPSGIAATELRDILGVTYKTAWLIAHKIRHALSLEVESRILSGNVHIEHADYGPALYLDARQPLLLAASLDEQQQPEFFRFWQPSPDHVEEGFFRRIARAGIEAFRTTCTDGSPATIIPPAANRRHPALRDHRRHVERWLNDTFCGIRPKHLQAYLNEYGYRANHAADFLGSDLLLGSVLRLSAITPAITYPELTKDRPVLLPPWHKFESKKKWRGKWLRLYTAV</sequence>
<name>A0A4S4BXM1_9BACL</name>
<organism evidence="2 3">
    <name type="scientific">Cohnella fermenti</name>
    <dbReference type="NCBI Taxonomy" id="2565925"/>
    <lineage>
        <taxon>Bacteria</taxon>
        <taxon>Bacillati</taxon>
        <taxon>Bacillota</taxon>
        <taxon>Bacilli</taxon>
        <taxon>Bacillales</taxon>
        <taxon>Paenibacillaceae</taxon>
        <taxon>Cohnella</taxon>
    </lineage>
</organism>
<dbReference type="EMBL" id="SSOB01000012">
    <property type="protein sequence ID" value="THF79933.1"/>
    <property type="molecule type" value="Genomic_DNA"/>
</dbReference>
<dbReference type="OrthoDB" id="9769409at2"/>
<feature type="domain" description="Transposase zinc-ribbon" evidence="1">
    <location>
        <begin position="17"/>
        <end position="63"/>
    </location>
</feature>
<dbReference type="InterPro" id="IPR024442">
    <property type="entry name" value="Transposase_Zn_ribbon"/>
</dbReference>
<gene>
    <name evidence="2" type="ORF">E6C55_11420</name>
</gene>
<accession>A0A4S4BXM1</accession>
<reference evidence="2 3" key="1">
    <citation type="submission" date="2019-04" db="EMBL/GenBank/DDBJ databases">
        <title>Cohnella sp. nov. isolated from preserved vegetables.</title>
        <authorList>
            <person name="Lin S.-Y."/>
            <person name="Hung M.-H."/>
            <person name="Young C.-C."/>
        </authorList>
    </citation>
    <scope>NUCLEOTIDE SEQUENCE [LARGE SCALE GENOMIC DNA]</scope>
    <source>
        <strain evidence="2 3">CC-MHH1044</strain>
    </source>
</reference>
<comment type="caution">
    <text evidence="2">The sequence shown here is derived from an EMBL/GenBank/DDBJ whole genome shotgun (WGS) entry which is preliminary data.</text>
</comment>
<evidence type="ECO:0000259" key="1">
    <source>
        <dbReference type="Pfam" id="PF12760"/>
    </source>
</evidence>
<evidence type="ECO:0000313" key="2">
    <source>
        <dbReference type="EMBL" id="THF79933.1"/>
    </source>
</evidence>
<dbReference type="Pfam" id="PF12760">
    <property type="entry name" value="Zn_ribbon_IS1595"/>
    <property type="match status" value="1"/>
</dbReference>
<dbReference type="Proteomes" id="UP000310636">
    <property type="component" value="Unassembled WGS sequence"/>
</dbReference>
<proteinExistence type="predicted"/>
<dbReference type="AlphaFoldDB" id="A0A4S4BXM1"/>
<keyword evidence="3" id="KW-1185">Reference proteome</keyword>